<dbReference type="InterPro" id="IPR025054">
    <property type="entry name" value="DUF3991"/>
</dbReference>
<dbReference type="AlphaFoldDB" id="A0A165R8M4"/>
<organism evidence="2 3">
    <name type="scientific">Lactiplantibacillus plantarum</name>
    <name type="common">Lactobacillus plantarum</name>
    <dbReference type="NCBI Taxonomy" id="1590"/>
    <lineage>
        <taxon>Bacteria</taxon>
        <taxon>Bacillati</taxon>
        <taxon>Bacillota</taxon>
        <taxon>Bacilli</taxon>
        <taxon>Lactobacillales</taxon>
        <taxon>Lactobacillaceae</taxon>
        <taxon>Lactiplantibacillus</taxon>
    </lineage>
</organism>
<accession>A0A165R8M4</accession>
<dbReference type="Proteomes" id="UP000076882">
    <property type="component" value="Unassembled WGS sequence"/>
</dbReference>
<evidence type="ECO:0000259" key="1">
    <source>
        <dbReference type="Pfam" id="PF13154"/>
    </source>
</evidence>
<sequence length="321" mass="36457">MALELADYVSYAGLPFKHEGRYLRSQEHDSLIIDTRKNYFIWNSQGLAGNLSQFIKAYYGISDREMHFRLKAFTKTNPQQKVAVKADYTTKSAVGPVAPLDAAGMAYLTQYRHLDSRLITFARAQGLLGSDGYHNVIFNWFDAAGILVGQDVQGTVINRQRCPKHGSLKQIKAGSKPHYGFNVRFRGTFRHLYVFESPIDLLSYWQMYVRELSGSQLLSLSGASAKMQTINDYLLTQPALPAYLHLAPDNDVAGRALIEKFQHMRLITPHQTCQNLVEWSGAKDWNAQLQPAKAGPYTKLTFDMQTFDQFQLFNKLRECLS</sequence>
<dbReference type="Pfam" id="PF13154">
    <property type="entry name" value="DUF3991"/>
    <property type="match status" value="1"/>
</dbReference>
<dbReference type="EMBL" id="LUXM01000038">
    <property type="protein sequence ID" value="KZU92742.1"/>
    <property type="molecule type" value="Genomic_DNA"/>
</dbReference>
<evidence type="ECO:0000313" key="3">
    <source>
        <dbReference type="Proteomes" id="UP000076882"/>
    </source>
</evidence>
<comment type="caution">
    <text evidence="2">The sequence shown here is derived from an EMBL/GenBank/DDBJ whole genome shotgun (WGS) entry which is preliminary data.</text>
</comment>
<protein>
    <submittedName>
        <fullName evidence="2">LtrC-like protein</fullName>
    </submittedName>
</protein>
<dbReference type="PATRIC" id="fig|1590.201.peg.2646"/>
<reference evidence="2 3" key="1">
    <citation type="submission" date="2016-03" db="EMBL/GenBank/DDBJ databases">
        <title>Comparative genomics of 54 Lactobacillus plantarum strains reveals genomic uncoupling from niche constraints.</title>
        <authorList>
            <person name="Martino M.E."/>
        </authorList>
    </citation>
    <scope>NUCLEOTIDE SEQUENCE [LARGE SCALE GENOMIC DNA]</scope>
    <source>
        <strain evidence="2 3">19.1</strain>
    </source>
</reference>
<gene>
    <name evidence="2" type="ORF">Lp19_2724</name>
</gene>
<dbReference type="SUPFAM" id="SSF57783">
    <property type="entry name" value="Zinc beta-ribbon"/>
    <property type="match status" value="1"/>
</dbReference>
<dbReference type="Pfam" id="PF13155">
    <property type="entry name" value="Toprim_2"/>
    <property type="match status" value="1"/>
</dbReference>
<evidence type="ECO:0000313" key="2">
    <source>
        <dbReference type="EMBL" id="KZU92742.1"/>
    </source>
</evidence>
<name>A0A165R8M4_LACPN</name>
<dbReference type="Gene3D" id="3.40.1360.10">
    <property type="match status" value="1"/>
</dbReference>
<proteinExistence type="predicted"/>
<feature type="domain" description="DUF3991" evidence="1">
    <location>
        <begin position="106"/>
        <end position="177"/>
    </location>
</feature>